<accession>A0A9P0NKH4</accession>
<evidence type="ECO:0000256" key="4">
    <source>
        <dbReference type="ARBA" id="ARBA00022741"/>
    </source>
</evidence>
<keyword evidence="2 10" id="KW-0723">Serine/threonine-protein kinase</keyword>
<dbReference type="InterPro" id="IPR011009">
    <property type="entry name" value="Kinase-like_dom_sf"/>
</dbReference>
<evidence type="ECO:0000313" key="13">
    <source>
        <dbReference type="Proteomes" id="UP001153620"/>
    </source>
</evidence>
<dbReference type="Pfam" id="PF00069">
    <property type="entry name" value="Pkinase"/>
    <property type="match status" value="1"/>
</dbReference>
<evidence type="ECO:0000256" key="8">
    <source>
        <dbReference type="ARBA" id="ARBA00048679"/>
    </source>
</evidence>
<protein>
    <recommendedName>
        <fullName evidence="1">non-specific serine/threonine protein kinase</fullName>
        <ecNumber evidence="1">2.7.11.1</ecNumber>
    </recommendedName>
</protein>
<dbReference type="PROSITE" id="PS50011">
    <property type="entry name" value="PROTEIN_KINASE_DOM"/>
    <property type="match status" value="1"/>
</dbReference>
<evidence type="ECO:0000256" key="6">
    <source>
        <dbReference type="ARBA" id="ARBA00022840"/>
    </source>
</evidence>
<evidence type="ECO:0000256" key="1">
    <source>
        <dbReference type="ARBA" id="ARBA00012513"/>
    </source>
</evidence>
<dbReference type="InterPro" id="IPR000719">
    <property type="entry name" value="Prot_kinase_dom"/>
</dbReference>
<dbReference type="EC" id="2.7.11.1" evidence="1"/>
<feature type="binding site" evidence="9">
    <location>
        <position position="46"/>
    </location>
    <ligand>
        <name>ATP</name>
        <dbReference type="ChEBI" id="CHEBI:30616"/>
    </ligand>
</feature>
<dbReference type="GO" id="GO:0004674">
    <property type="term" value="F:protein serine/threonine kinase activity"/>
    <property type="evidence" value="ECO:0007669"/>
    <property type="project" value="UniProtKB-KW"/>
</dbReference>
<keyword evidence="4 9" id="KW-0547">Nucleotide-binding</keyword>
<dbReference type="PANTHER" id="PTHR44329:SF285">
    <property type="entry name" value="V-MOS MOLONEY MURINE SARCOMA VIRAL ONCO HOMOLOG"/>
    <property type="match status" value="1"/>
</dbReference>
<feature type="domain" description="Protein kinase" evidence="11">
    <location>
        <begin position="19"/>
        <end position="404"/>
    </location>
</feature>
<dbReference type="GO" id="GO:0005524">
    <property type="term" value="F:ATP binding"/>
    <property type="evidence" value="ECO:0007669"/>
    <property type="project" value="UniProtKB-UniRule"/>
</dbReference>
<comment type="similarity">
    <text evidence="10">Belongs to the protein kinase superfamily.</text>
</comment>
<keyword evidence="5" id="KW-0418">Kinase</keyword>
<dbReference type="InterPro" id="IPR008271">
    <property type="entry name" value="Ser/Thr_kinase_AS"/>
</dbReference>
<comment type="catalytic activity">
    <reaction evidence="8">
        <text>L-seryl-[protein] + ATP = O-phospho-L-seryl-[protein] + ADP + H(+)</text>
        <dbReference type="Rhea" id="RHEA:17989"/>
        <dbReference type="Rhea" id="RHEA-COMP:9863"/>
        <dbReference type="Rhea" id="RHEA-COMP:11604"/>
        <dbReference type="ChEBI" id="CHEBI:15378"/>
        <dbReference type="ChEBI" id="CHEBI:29999"/>
        <dbReference type="ChEBI" id="CHEBI:30616"/>
        <dbReference type="ChEBI" id="CHEBI:83421"/>
        <dbReference type="ChEBI" id="CHEBI:456216"/>
        <dbReference type="EC" id="2.7.11.1"/>
    </reaction>
</comment>
<keyword evidence="6 9" id="KW-0067">ATP-binding</keyword>
<evidence type="ECO:0000256" key="5">
    <source>
        <dbReference type="ARBA" id="ARBA00022777"/>
    </source>
</evidence>
<sequence length="411" mass="48337">MDFDTPKRECLKQTVKKIQQNSVMLGRGSFGIVFKALYRGKMVAVKIISKCDGYKFSSINRERNILHLSNPNIIRILKIVDSKDYGAIIMERFESCRNLQFILDHCNKIDLINRLKILRDITSALKFCHRNNIIHRDLKPDNLMIILDHDRNDFICKLFDFGCSYKINHNSSFVQDEMLKKGHEEYDFNDSIVGTVRYSAPELLQGAVQLTSLKKIDIYALGILMWQLKENEIPYQTIKSNEIIIWQVIKNNLRPDSKLLLFNEFLEKPINIRKGNSSKLFRMPLEVRSLTPKKLLIKSNEKSSKSDFKLNRSKCVMKGSENVIRKSLFKSKLLDSLNNENEVEDESTKVFINFLKDQQFYLRKPERLFKVENEYIRLYKASWDENHLFRPDVEKICNLIEKFINYLSISL</sequence>
<keyword evidence="13" id="KW-1185">Reference proteome</keyword>
<evidence type="ECO:0000256" key="9">
    <source>
        <dbReference type="PROSITE-ProRule" id="PRU10141"/>
    </source>
</evidence>
<dbReference type="Gene3D" id="3.30.200.20">
    <property type="entry name" value="Phosphorylase Kinase, domain 1"/>
    <property type="match status" value="1"/>
</dbReference>
<dbReference type="AlphaFoldDB" id="A0A9P0NKH4"/>
<dbReference type="SUPFAM" id="SSF56112">
    <property type="entry name" value="Protein kinase-like (PK-like)"/>
    <property type="match status" value="1"/>
</dbReference>
<dbReference type="PROSITE" id="PS00107">
    <property type="entry name" value="PROTEIN_KINASE_ATP"/>
    <property type="match status" value="1"/>
</dbReference>
<proteinExistence type="inferred from homology"/>
<dbReference type="InterPro" id="IPR051681">
    <property type="entry name" value="Ser/Thr_Kinases-Pseudokinases"/>
</dbReference>
<dbReference type="EMBL" id="OU895878">
    <property type="protein sequence ID" value="CAH1723852.1"/>
    <property type="molecule type" value="Genomic_DNA"/>
</dbReference>
<comment type="catalytic activity">
    <reaction evidence="7">
        <text>L-threonyl-[protein] + ATP = O-phospho-L-threonyl-[protein] + ADP + H(+)</text>
        <dbReference type="Rhea" id="RHEA:46608"/>
        <dbReference type="Rhea" id="RHEA-COMP:11060"/>
        <dbReference type="Rhea" id="RHEA-COMP:11605"/>
        <dbReference type="ChEBI" id="CHEBI:15378"/>
        <dbReference type="ChEBI" id="CHEBI:30013"/>
        <dbReference type="ChEBI" id="CHEBI:30616"/>
        <dbReference type="ChEBI" id="CHEBI:61977"/>
        <dbReference type="ChEBI" id="CHEBI:456216"/>
        <dbReference type="EC" id="2.7.11.1"/>
    </reaction>
</comment>
<evidence type="ECO:0000313" key="12">
    <source>
        <dbReference type="EMBL" id="CAH1723852.1"/>
    </source>
</evidence>
<reference evidence="12" key="2">
    <citation type="submission" date="2022-10" db="EMBL/GenBank/DDBJ databases">
        <authorList>
            <consortium name="ENA_rothamsted_submissions"/>
            <consortium name="culmorum"/>
            <person name="King R."/>
        </authorList>
    </citation>
    <scope>NUCLEOTIDE SEQUENCE</scope>
</reference>
<dbReference type="PANTHER" id="PTHR44329">
    <property type="entry name" value="SERINE/THREONINE-PROTEIN KINASE TNNI3K-RELATED"/>
    <property type="match status" value="1"/>
</dbReference>
<dbReference type="PROSITE" id="PS00108">
    <property type="entry name" value="PROTEIN_KINASE_ST"/>
    <property type="match status" value="1"/>
</dbReference>
<dbReference type="InterPro" id="IPR017441">
    <property type="entry name" value="Protein_kinase_ATP_BS"/>
</dbReference>
<evidence type="ECO:0000259" key="11">
    <source>
        <dbReference type="PROSITE" id="PS50011"/>
    </source>
</evidence>
<reference evidence="12" key="1">
    <citation type="submission" date="2022-01" db="EMBL/GenBank/DDBJ databases">
        <authorList>
            <person name="King R."/>
        </authorList>
    </citation>
    <scope>NUCLEOTIDE SEQUENCE</scope>
</reference>
<keyword evidence="3" id="KW-0808">Transferase</keyword>
<dbReference type="Proteomes" id="UP001153620">
    <property type="component" value="Chromosome 2"/>
</dbReference>
<organism evidence="12 13">
    <name type="scientific">Chironomus riparius</name>
    <dbReference type="NCBI Taxonomy" id="315576"/>
    <lineage>
        <taxon>Eukaryota</taxon>
        <taxon>Metazoa</taxon>
        <taxon>Ecdysozoa</taxon>
        <taxon>Arthropoda</taxon>
        <taxon>Hexapoda</taxon>
        <taxon>Insecta</taxon>
        <taxon>Pterygota</taxon>
        <taxon>Neoptera</taxon>
        <taxon>Endopterygota</taxon>
        <taxon>Diptera</taxon>
        <taxon>Nematocera</taxon>
        <taxon>Chironomoidea</taxon>
        <taxon>Chironomidae</taxon>
        <taxon>Chironominae</taxon>
        <taxon>Chironomus</taxon>
    </lineage>
</organism>
<evidence type="ECO:0000256" key="7">
    <source>
        <dbReference type="ARBA" id="ARBA00047899"/>
    </source>
</evidence>
<evidence type="ECO:0000256" key="10">
    <source>
        <dbReference type="RuleBase" id="RU000304"/>
    </source>
</evidence>
<dbReference type="SMART" id="SM00220">
    <property type="entry name" value="S_TKc"/>
    <property type="match status" value="1"/>
</dbReference>
<evidence type="ECO:0000256" key="2">
    <source>
        <dbReference type="ARBA" id="ARBA00022527"/>
    </source>
</evidence>
<dbReference type="Gene3D" id="1.10.510.10">
    <property type="entry name" value="Transferase(Phosphotransferase) domain 1"/>
    <property type="match status" value="1"/>
</dbReference>
<evidence type="ECO:0000256" key="3">
    <source>
        <dbReference type="ARBA" id="ARBA00022679"/>
    </source>
</evidence>
<gene>
    <name evidence="12" type="ORF">CHIRRI_LOCUS9062</name>
</gene>
<name>A0A9P0NKH4_9DIPT</name>